<dbReference type="EMBL" id="CP009247">
    <property type="protein sequence ID" value="APT88259.1"/>
    <property type="molecule type" value="Genomic_DNA"/>
</dbReference>
<dbReference type="KEGG" id="cfk:CFRA_02085"/>
<sequence>MNFSEAVTLAVTSLRTNKMRSALTLLGVVVGIAAVVAILTLGRSLQVQTMDSLDDVGVNDVTLVVEPRDTAEEDSGYVSGPVPPQDLITPEMVDDLRTRFEGRVAGVAVEGQTTTGVEVSRGFSRGKADVHTVNQDVMPLSKMEAVAGRLITAEDVAGRRPVAVVPQQTVDDLFGGDAHAALGQQIQLSRREASTDAVIVGVYENTARGGLLVSDGNGPDPQIYLPLGGDRELAAAGSGGAGAGTGVSAGVAGSGQTGAQESEGFSQIRVRAAEGEDSKALGRDVQTWADGFYRDNTENHAKVIDMQEGLDALNQLFGTMSVALSAIGGISLLVGGIGVMNIMLVTVTERTREIGVRKALGARRRDIRIQFVVEAMIVCLFGGLLGVVIGGVAGMIGAAALGTFVLPPLSGVAVSLLFALAVGLFFGYYPAGKAAKLDPIDALRYE</sequence>
<protein>
    <recommendedName>
        <fullName evidence="12">ABC transporter permease</fullName>
    </recommendedName>
</protein>
<feature type="domain" description="ABC3 transporter permease C-terminal" evidence="8">
    <location>
        <begin position="327"/>
        <end position="439"/>
    </location>
</feature>
<keyword evidence="11" id="KW-1185">Reference proteome</keyword>
<proteinExistence type="inferred from homology"/>
<evidence type="ECO:0000256" key="7">
    <source>
        <dbReference type="SAM" id="Phobius"/>
    </source>
</evidence>
<accession>A0A1L7CR18</accession>
<evidence type="ECO:0000256" key="3">
    <source>
        <dbReference type="ARBA" id="ARBA00022692"/>
    </source>
</evidence>
<comment type="subcellular location">
    <subcellularLocation>
        <location evidence="1">Cell membrane</location>
        <topology evidence="1">Multi-pass membrane protein</topology>
    </subcellularLocation>
</comment>
<keyword evidence="4 7" id="KW-1133">Transmembrane helix</keyword>
<dbReference type="PANTHER" id="PTHR30572:SF4">
    <property type="entry name" value="ABC TRANSPORTER PERMEASE YTRF"/>
    <property type="match status" value="1"/>
</dbReference>
<feature type="transmembrane region" description="Helical" evidence="7">
    <location>
        <begin position="322"/>
        <end position="348"/>
    </location>
</feature>
<evidence type="ECO:0000259" key="8">
    <source>
        <dbReference type="Pfam" id="PF02687"/>
    </source>
</evidence>
<feature type="domain" description="MacB-like periplasmic core" evidence="9">
    <location>
        <begin position="21"/>
        <end position="286"/>
    </location>
</feature>
<evidence type="ECO:0000256" key="4">
    <source>
        <dbReference type="ARBA" id="ARBA00022989"/>
    </source>
</evidence>
<dbReference type="InterPro" id="IPR003838">
    <property type="entry name" value="ABC3_permease_C"/>
</dbReference>
<evidence type="ECO:0008006" key="12">
    <source>
        <dbReference type="Google" id="ProtNLM"/>
    </source>
</evidence>
<dbReference type="InterPro" id="IPR025857">
    <property type="entry name" value="MacB_PCD"/>
</dbReference>
<organism evidence="10 11">
    <name type="scientific">Corynebacterium frankenforstense DSM 45800</name>
    <dbReference type="NCBI Taxonomy" id="1437875"/>
    <lineage>
        <taxon>Bacteria</taxon>
        <taxon>Bacillati</taxon>
        <taxon>Actinomycetota</taxon>
        <taxon>Actinomycetes</taxon>
        <taxon>Mycobacteriales</taxon>
        <taxon>Corynebacteriaceae</taxon>
        <taxon>Corynebacterium</taxon>
    </lineage>
</organism>
<dbReference type="PANTHER" id="PTHR30572">
    <property type="entry name" value="MEMBRANE COMPONENT OF TRANSPORTER-RELATED"/>
    <property type="match status" value="1"/>
</dbReference>
<dbReference type="Pfam" id="PF12704">
    <property type="entry name" value="MacB_PCD"/>
    <property type="match status" value="1"/>
</dbReference>
<keyword evidence="5 7" id="KW-0472">Membrane</keyword>
<dbReference type="AlphaFoldDB" id="A0A1L7CR18"/>
<gene>
    <name evidence="10" type="ORF">CFRA_02085</name>
</gene>
<keyword evidence="3 7" id="KW-0812">Transmembrane</keyword>
<dbReference type="Proteomes" id="UP000185434">
    <property type="component" value="Chromosome"/>
</dbReference>
<evidence type="ECO:0000256" key="5">
    <source>
        <dbReference type="ARBA" id="ARBA00023136"/>
    </source>
</evidence>
<evidence type="ECO:0000313" key="11">
    <source>
        <dbReference type="Proteomes" id="UP000185434"/>
    </source>
</evidence>
<evidence type="ECO:0000313" key="10">
    <source>
        <dbReference type="EMBL" id="APT88259.1"/>
    </source>
</evidence>
<dbReference type="GO" id="GO:0005886">
    <property type="term" value="C:plasma membrane"/>
    <property type="evidence" value="ECO:0007669"/>
    <property type="project" value="UniProtKB-SubCell"/>
</dbReference>
<dbReference type="Pfam" id="PF02687">
    <property type="entry name" value="FtsX"/>
    <property type="match status" value="1"/>
</dbReference>
<dbReference type="STRING" id="1437875.CFRA_02085"/>
<feature type="transmembrane region" description="Helical" evidence="7">
    <location>
        <begin position="369"/>
        <end position="402"/>
    </location>
</feature>
<comment type="similarity">
    <text evidence="6">Belongs to the ABC-4 integral membrane protein family.</text>
</comment>
<feature type="transmembrane region" description="Helical" evidence="7">
    <location>
        <begin position="408"/>
        <end position="429"/>
    </location>
</feature>
<name>A0A1L7CR18_9CORY</name>
<keyword evidence="2" id="KW-1003">Cell membrane</keyword>
<evidence type="ECO:0000256" key="6">
    <source>
        <dbReference type="ARBA" id="ARBA00038076"/>
    </source>
</evidence>
<evidence type="ECO:0000259" key="9">
    <source>
        <dbReference type="Pfam" id="PF12704"/>
    </source>
</evidence>
<evidence type="ECO:0000256" key="2">
    <source>
        <dbReference type="ARBA" id="ARBA00022475"/>
    </source>
</evidence>
<dbReference type="RefSeq" id="WP_075663233.1">
    <property type="nucleotide sequence ID" value="NZ_CP009247.1"/>
</dbReference>
<evidence type="ECO:0000256" key="1">
    <source>
        <dbReference type="ARBA" id="ARBA00004651"/>
    </source>
</evidence>
<dbReference type="InterPro" id="IPR050250">
    <property type="entry name" value="Macrolide_Exporter_MacB"/>
</dbReference>
<dbReference type="GO" id="GO:0022857">
    <property type="term" value="F:transmembrane transporter activity"/>
    <property type="evidence" value="ECO:0007669"/>
    <property type="project" value="TreeGrafter"/>
</dbReference>
<reference evidence="10 11" key="1">
    <citation type="submission" date="2014-08" db="EMBL/GenBank/DDBJ databases">
        <title>Complete genome sequence of Corynebacterium frankenforstense ST18(T) (=DSM 45800(T)), isolated from raw cow milk.</title>
        <authorList>
            <person name="Ruckert C."/>
            <person name="Albersmeier A."/>
            <person name="Winkler A."/>
            <person name="Lipski A."/>
            <person name="Kalinowski J."/>
        </authorList>
    </citation>
    <scope>NUCLEOTIDE SEQUENCE [LARGE SCALE GENOMIC DNA]</scope>
    <source>
        <strain evidence="10 11">ST18</strain>
    </source>
</reference>
<dbReference type="OrthoDB" id="9780560at2"/>
<feature type="transmembrane region" description="Helical" evidence="7">
    <location>
        <begin position="21"/>
        <end position="42"/>
    </location>
</feature>